<keyword evidence="1" id="KW-0540">Nuclease</keyword>
<dbReference type="PANTHER" id="PTHR12801">
    <property type="entry name" value="RNA EXONUCLEASE REXO1 / RECO3 FAMILY MEMBER-RELATED"/>
    <property type="match status" value="1"/>
</dbReference>
<accession>A0AA40HW53</accession>
<dbReference type="InterPro" id="IPR047021">
    <property type="entry name" value="REXO1/3/4-like"/>
</dbReference>
<gene>
    <name evidence="4" type="ORF">QTO34_001511</name>
</gene>
<keyword evidence="2" id="KW-0378">Hydrolase</keyword>
<dbReference type="AlphaFoldDB" id="A0AA40HW53"/>
<organism evidence="4 5">
    <name type="scientific">Cnephaeus nilssonii</name>
    <name type="common">Northern bat</name>
    <name type="synonym">Eptesicus nilssonii</name>
    <dbReference type="NCBI Taxonomy" id="3371016"/>
    <lineage>
        <taxon>Eukaryota</taxon>
        <taxon>Metazoa</taxon>
        <taxon>Chordata</taxon>
        <taxon>Craniata</taxon>
        <taxon>Vertebrata</taxon>
        <taxon>Euteleostomi</taxon>
        <taxon>Mammalia</taxon>
        <taxon>Eutheria</taxon>
        <taxon>Laurasiatheria</taxon>
        <taxon>Chiroptera</taxon>
        <taxon>Yangochiroptera</taxon>
        <taxon>Vespertilionidae</taxon>
        <taxon>Cnephaeus</taxon>
    </lineage>
</organism>
<dbReference type="GO" id="GO:0005634">
    <property type="term" value="C:nucleus"/>
    <property type="evidence" value="ECO:0007669"/>
    <property type="project" value="TreeGrafter"/>
</dbReference>
<evidence type="ECO:0000313" key="4">
    <source>
        <dbReference type="EMBL" id="KAK1338395.1"/>
    </source>
</evidence>
<keyword evidence="5" id="KW-1185">Reference proteome</keyword>
<feature type="region of interest" description="Disordered" evidence="3">
    <location>
        <begin position="121"/>
        <end position="143"/>
    </location>
</feature>
<proteinExistence type="predicted"/>
<evidence type="ECO:0000256" key="1">
    <source>
        <dbReference type="ARBA" id="ARBA00022722"/>
    </source>
</evidence>
<comment type="caution">
    <text evidence="4">The sequence shown here is derived from an EMBL/GenBank/DDBJ whole genome shotgun (WGS) entry which is preliminary data.</text>
</comment>
<dbReference type="GO" id="GO:0004527">
    <property type="term" value="F:exonuclease activity"/>
    <property type="evidence" value="ECO:0007669"/>
    <property type="project" value="InterPro"/>
</dbReference>
<dbReference type="Proteomes" id="UP001177744">
    <property type="component" value="Unassembled WGS sequence"/>
</dbReference>
<evidence type="ECO:0008006" key="6">
    <source>
        <dbReference type="Google" id="ProtNLM"/>
    </source>
</evidence>
<evidence type="ECO:0000313" key="5">
    <source>
        <dbReference type="Proteomes" id="UP001177744"/>
    </source>
</evidence>
<feature type="non-terminal residue" evidence="4">
    <location>
        <position position="233"/>
    </location>
</feature>
<reference evidence="4" key="1">
    <citation type="submission" date="2023-06" db="EMBL/GenBank/DDBJ databases">
        <title>Reference genome for the Northern bat (Eptesicus nilssonii), a most northern bat species.</title>
        <authorList>
            <person name="Laine V.N."/>
            <person name="Pulliainen A.T."/>
            <person name="Lilley T.M."/>
        </authorList>
    </citation>
    <scope>NUCLEOTIDE SEQUENCE</scope>
    <source>
        <strain evidence="4">BLF_Eptnil</strain>
        <tissue evidence="4">Kidney</tissue>
    </source>
</reference>
<name>A0AA40HW53_CNENI</name>
<evidence type="ECO:0000256" key="3">
    <source>
        <dbReference type="SAM" id="MobiDB-lite"/>
    </source>
</evidence>
<feature type="region of interest" description="Disordered" evidence="3">
    <location>
        <begin position="1"/>
        <end position="20"/>
    </location>
</feature>
<sequence>MSSPGRSGTARAPGLLRATAPSWFPPGHLQALEAELGASCPAPNLVSLPPCHQPGGLPQCPQQTAGPPNFSSSSQSLSCVTWWGRQSRPRPALKHSSIHISAAGGDKRTVVLVPKPCLAAGAKRPLPASSSSPPPRPRGWVASSQAADDITSGSTWLHKGAHSDIYALDCEMSYTTSGLELTRVTLVDSAVQVVYNMQCLHAPGHLEDWTRCRDPALTATQHLKDMNMNLETA</sequence>
<evidence type="ECO:0000256" key="2">
    <source>
        <dbReference type="ARBA" id="ARBA00022801"/>
    </source>
</evidence>
<dbReference type="PANTHER" id="PTHR12801:SF62">
    <property type="entry name" value="RNA EXONUCLEASE 1 HOMOLOG"/>
    <property type="match status" value="1"/>
</dbReference>
<protein>
    <recommendedName>
        <fullName evidence="6">Exonuclease domain-containing protein</fullName>
    </recommendedName>
</protein>
<dbReference type="EMBL" id="JAULJE010000010">
    <property type="protein sequence ID" value="KAK1338395.1"/>
    <property type="molecule type" value="Genomic_DNA"/>
</dbReference>